<feature type="domain" description="Histidine kinase/HSP90-like ATPase" evidence="2">
    <location>
        <begin position="21"/>
        <end position="129"/>
    </location>
</feature>
<proteinExistence type="predicted"/>
<evidence type="ECO:0000313" key="4">
    <source>
        <dbReference type="Proteomes" id="UP000270343"/>
    </source>
</evidence>
<accession>A0A3B0BXJ9</accession>
<evidence type="ECO:0000259" key="2">
    <source>
        <dbReference type="Pfam" id="PF13581"/>
    </source>
</evidence>
<dbReference type="RefSeq" id="WP_120753472.1">
    <property type="nucleotide sequence ID" value="NZ_RBAM01000002.1"/>
</dbReference>
<dbReference type="OrthoDB" id="4251531at2"/>
<evidence type="ECO:0000313" key="3">
    <source>
        <dbReference type="EMBL" id="RKN76126.1"/>
    </source>
</evidence>
<reference evidence="3 4" key="1">
    <citation type="journal article" date="2015" name="Antonie Van Leeuwenhoek">
        <title>Streptomyces klenkii sp. nov., isolated from deep marine sediment.</title>
        <authorList>
            <person name="Veyisoglu A."/>
            <person name="Sahin N."/>
        </authorList>
    </citation>
    <scope>NUCLEOTIDE SEQUENCE [LARGE SCALE GENOMIC DNA]</scope>
    <source>
        <strain evidence="3 4">KCTC 29202</strain>
    </source>
</reference>
<dbReference type="InterPro" id="IPR050267">
    <property type="entry name" value="Anti-sigma-factor_SerPK"/>
</dbReference>
<keyword evidence="3" id="KW-0547">Nucleotide-binding</keyword>
<dbReference type="InterPro" id="IPR036890">
    <property type="entry name" value="HATPase_C_sf"/>
</dbReference>
<dbReference type="Proteomes" id="UP000270343">
    <property type="component" value="Unassembled WGS sequence"/>
</dbReference>
<dbReference type="InterPro" id="IPR003594">
    <property type="entry name" value="HATPase_dom"/>
</dbReference>
<dbReference type="EMBL" id="RBAM01000002">
    <property type="protein sequence ID" value="RKN76126.1"/>
    <property type="molecule type" value="Genomic_DNA"/>
</dbReference>
<dbReference type="GO" id="GO:0005524">
    <property type="term" value="F:ATP binding"/>
    <property type="evidence" value="ECO:0007669"/>
    <property type="project" value="UniProtKB-KW"/>
</dbReference>
<dbReference type="Pfam" id="PF13581">
    <property type="entry name" value="HATPase_c_2"/>
    <property type="match status" value="1"/>
</dbReference>
<dbReference type="SUPFAM" id="SSF55874">
    <property type="entry name" value="ATPase domain of HSP90 chaperone/DNA topoisomerase II/histidine kinase"/>
    <property type="match status" value="1"/>
</dbReference>
<keyword evidence="4" id="KW-1185">Reference proteome</keyword>
<dbReference type="PANTHER" id="PTHR35526">
    <property type="entry name" value="ANTI-SIGMA-F FACTOR RSBW-RELATED"/>
    <property type="match status" value="1"/>
</dbReference>
<dbReference type="GO" id="GO:0004674">
    <property type="term" value="F:protein serine/threonine kinase activity"/>
    <property type="evidence" value="ECO:0007669"/>
    <property type="project" value="UniProtKB-KW"/>
</dbReference>
<keyword evidence="3" id="KW-0067">ATP-binding</keyword>
<gene>
    <name evidence="3" type="ORF">D7231_03630</name>
</gene>
<organism evidence="3 4">
    <name type="scientific">Streptomyces klenkii</name>
    <dbReference type="NCBI Taxonomy" id="1420899"/>
    <lineage>
        <taxon>Bacteria</taxon>
        <taxon>Bacillati</taxon>
        <taxon>Actinomycetota</taxon>
        <taxon>Actinomycetes</taxon>
        <taxon>Kitasatosporales</taxon>
        <taxon>Streptomycetaceae</taxon>
        <taxon>Streptomyces</taxon>
    </lineage>
</organism>
<comment type="caution">
    <text evidence="3">The sequence shown here is derived from an EMBL/GenBank/DDBJ whole genome shotgun (WGS) entry which is preliminary data.</text>
</comment>
<sequence>MSGRQIHVNGQEVVRRWPRHPRCVGLARAVLSRALEVWDLASVEDAALLVLSELLTNAVVHGRVSPGREIETRFQLETGALRIRVDDASEQWPSGRSQRAEGGRGLALVGALSITWGVSNRVGVGKSVWAVLAVPAVKGDHSGTHQCVTAAAR</sequence>
<keyword evidence="1" id="KW-0808">Transferase</keyword>
<dbReference type="PANTHER" id="PTHR35526:SF3">
    <property type="entry name" value="ANTI-SIGMA-F FACTOR RSBW"/>
    <property type="match status" value="1"/>
</dbReference>
<dbReference type="CDD" id="cd16936">
    <property type="entry name" value="HATPase_RsbW-like"/>
    <property type="match status" value="1"/>
</dbReference>
<name>A0A3B0BXJ9_9ACTN</name>
<dbReference type="AlphaFoldDB" id="A0A3B0BXJ9"/>
<protein>
    <submittedName>
        <fullName evidence="3">ATP-binding protein</fullName>
    </submittedName>
</protein>
<keyword evidence="1" id="KW-0723">Serine/threonine-protein kinase</keyword>
<dbReference type="Gene3D" id="3.30.565.10">
    <property type="entry name" value="Histidine kinase-like ATPase, C-terminal domain"/>
    <property type="match status" value="1"/>
</dbReference>
<keyword evidence="1" id="KW-0418">Kinase</keyword>
<evidence type="ECO:0000256" key="1">
    <source>
        <dbReference type="ARBA" id="ARBA00022527"/>
    </source>
</evidence>